<dbReference type="AlphaFoldDB" id="A0A8J6P177"/>
<dbReference type="Pfam" id="PF00561">
    <property type="entry name" value="Abhydrolase_1"/>
    <property type="match status" value="1"/>
</dbReference>
<dbReference type="InterPro" id="IPR029058">
    <property type="entry name" value="AB_hydrolase_fold"/>
</dbReference>
<dbReference type="GO" id="GO:0016020">
    <property type="term" value="C:membrane"/>
    <property type="evidence" value="ECO:0007669"/>
    <property type="project" value="TreeGrafter"/>
</dbReference>
<dbReference type="InterPro" id="IPR050266">
    <property type="entry name" value="AB_hydrolase_sf"/>
</dbReference>
<evidence type="ECO:0000313" key="2">
    <source>
        <dbReference type="EMBL" id="MBC8431891.1"/>
    </source>
</evidence>
<feature type="domain" description="AB hydrolase-1" evidence="1">
    <location>
        <begin position="63"/>
        <end position="179"/>
    </location>
</feature>
<dbReference type="PANTHER" id="PTHR43798">
    <property type="entry name" value="MONOACYLGLYCEROL LIPASE"/>
    <property type="match status" value="1"/>
</dbReference>
<evidence type="ECO:0000259" key="1">
    <source>
        <dbReference type="Pfam" id="PF00561"/>
    </source>
</evidence>
<protein>
    <submittedName>
        <fullName evidence="2">Alpha/beta hydrolase</fullName>
    </submittedName>
</protein>
<dbReference type="SUPFAM" id="SSF53474">
    <property type="entry name" value="alpha/beta-Hydrolases"/>
    <property type="match status" value="1"/>
</dbReference>
<keyword evidence="2" id="KW-0378">Hydrolase</keyword>
<dbReference type="InterPro" id="IPR000073">
    <property type="entry name" value="AB_hydrolase_1"/>
</dbReference>
<reference evidence="2 3" key="1">
    <citation type="submission" date="2020-08" db="EMBL/GenBank/DDBJ databases">
        <title>Bridging the membrane lipid divide: bacteria of the FCB group superphylum have the potential to synthesize archaeal ether lipids.</title>
        <authorList>
            <person name="Villanueva L."/>
            <person name="Von Meijenfeldt F.A.B."/>
            <person name="Westbye A.B."/>
            <person name="Yadav S."/>
            <person name="Hopmans E.C."/>
            <person name="Dutilh B.E."/>
            <person name="Sinninghe Damste J.S."/>
        </authorList>
    </citation>
    <scope>NUCLEOTIDE SEQUENCE [LARGE SCALE GENOMIC DNA]</scope>
    <source>
        <strain evidence="2">NIOZ-UU17</strain>
    </source>
</reference>
<dbReference type="Proteomes" id="UP000605201">
    <property type="component" value="Unassembled WGS sequence"/>
</dbReference>
<comment type="caution">
    <text evidence="2">The sequence shown here is derived from an EMBL/GenBank/DDBJ whole genome shotgun (WGS) entry which is preliminary data.</text>
</comment>
<dbReference type="PRINTS" id="PR00111">
    <property type="entry name" value="ABHYDROLASE"/>
</dbReference>
<sequence length="209" mass="22685">MKKIFILTPLIIILCLLGASFLFPGVMFDLLKTAEKSVAGLKQHSIYVKGLRIEYLEGGKGDALVLLHGFGANKDNWTRFAKHLTSYFRVIAPDLPGFGKSSPAPDGDYTIRVQAERIKAFIQALGIKSLHLGGSSMGGNIAGAYASRYPKDLKSLLLIAPGGVVSAEPSEMFRLLEDGKPNPLVVGSIKDYERLLDFVLENPGSHLDL</sequence>
<accession>A0A8J6P177</accession>
<dbReference type="PANTHER" id="PTHR43798:SF33">
    <property type="entry name" value="HYDROLASE, PUTATIVE (AFU_ORTHOLOGUE AFUA_2G14860)-RELATED"/>
    <property type="match status" value="1"/>
</dbReference>
<evidence type="ECO:0000313" key="3">
    <source>
        <dbReference type="Proteomes" id="UP000605201"/>
    </source>
</evidence>
<organism evidence="2 3">
    <name type="scientific">Candidatus Desulfatibia vada</name>
    <dbReference type="NCBI Taxonomy" id="2841696"/>
    <lineage>
        <taxon>Bacteria</taxon>
        <taxon>Pseudomonadati</taxon>
        <taxon>Thermodesulfobacteriota</taxon>
        <taxon>Desulfobacteria</taxon>
        <taxon>Desulfobacterales</taxon>
        <taxon>Desulfobacterales incertae sedis</taxon>
        <taxon>Candidatus Desulfatibia</taxon>
    </lineage>
</organism>
<dbReference type="EMBL" id="JACNIG010000189">
    <property type="protein sequence ID" value="MBC8431891.1"/>
    <property type="molecule type" value="Genomic_DNA"/>
</dbReference>
<dbReference type="Gene3D" id="3.40.50.1820">
    <property type="entry name" value="alpha/beta hydrolase"/>
    <property type="match status" value="1"/>
</dbReference>
<proteinExistence type="predicted"/>
<name>A0A8J6P177_9BACT</name>
<gene>
    <name evidence="2" type="ORF">H8D96_08215</name>
</gene>
<dbReference type="GO" id="GO:0016787">
    <property type="term" value="F:hydrolase activity"/>
    <property type="evidence" value="ECO:0007669"/>
    <property type="project" value="UniProtKB-KW"/>
</dbReference>